<dbReference type="KEGG" id="sace:GIY23_20640"/>
<evidence type="ECO:0000313" key="2">
    <source>
        <dbReference type="Proteomes" id="UP000371041"/>
    </source>
</evidence>
<evidence type="ECO:0000313" key="1">
    <source>
        <dbReference type="EMBL" id="QGK72450.1"/>
    </source>
</evidence>
<sequence>MATVDDDPRFTLGLVLDVAEVLERHGYPAFRGPCAVGTADLVDLQQTLFAFLYTGGGGQA</sequence>
<keyword evidence="2" id="KW-1185">Reference proteome</keyword>
<dbReference type="EMBL" id="CP045929">
    <property type="protein sequence ID" value="QGK72450.1"/>
    <property type="molecule type" value="Genomic_DNA"/>
</dbReference>
<dbReference type="AlphaFoldDB" id="A0A5Q3QET7"/>
<reference evidence="2" key="1">
    <citation type="submission" date="2019-11" db="EMBL/GenBank/DDBJ databases">
        <title>The complete genome sequence of Saccharopolyspora sp. E2A.</title>
        <authorList>
            <person name="Zhang G."/>
        </authorList>
    </citation>
    <scope>NUCLEOTIDE SEQUENCE [LARGE SCALE GENOMIC DNA]</scope>
    <source>
        <strain evidence="2">E2A</strain>
    </source>
</reference>
<gene>
    <name evidence="1" type="ORF">GIY23_20640</name>
</gene>
<proteinExistence type="predicted"/>
<dbReference type="Proteomes" id="UP000371041">
    <property type="component" value="Chromosome"/>
</dbReference>
<protein>
    <submittedName>
        <fullName evidence="1">Uncharacterized protein</fullName>
    </submittedName>
</protein>
<organism evidence="1 2">
    <name type="scientific">Allosaccharopolyspora coralli</name>
    <dbReference type="NCBI Taxonomy" id="2665642"/>
    <lineage>
        <taxon>Bacteria</taxon>
        <taxon>Bacillati</taxon>
        <taxon>Actinomycetota</taxon>
        <taxon>Actinomycetes</taxon>
        <taxon>Pseudonocardiales</taxon>
        <taxon>Pseudonocardiaceae</taxon>
        <taxon>Allosaccharopolyspora</taxon>
    </lineage>
</organism>
<accession>A0A5Q3QET7</accession>
<name>A0A5Q3QET7_9PSEU</name>